<evidence type="ECO:0000256" key="6">
    <source>
        <dbReference type="ARBA" id="ARBA00022989"/>
    </source>
</evidence>
<dbReference type="GO" id="GO:0005886">
    <property type="term" value="C:plasma membrane"/>
    <property type="evidence" value="ECO:0007669"/>
    <property type="project" value="TreeGrafter"/>
</dbReference>
<dbReference type="PANTHER" id="PTHR43867">
    <property type="entry name" value="CELLULOSE SYNTHASE CATALYTIC SUBUNIT A [UDP-FORMING]"/>
    <property type="match status" value="1"/>
</dbReference>
<dbReference type="EMBL" id="LC490351">
    <property type="protein sequence ID" value="BBL86198.1"/>
    <property type="molecule type" value="Genomic_DNA"/>
</dbReference>
<protein>
    <submittedName>
        <fullName evidence="10">Glycosyl transferase, family 2</fullName>
    </submittedName>
</protein>
<keyword evidence="2" id="KW-0328">Glycosyltransferase</keyword>
<feature type="domain" description="Glycosyltransferase 2-like" evidence="9">
    <location>
        <begin position="86"/>
        <end position="252"/>
    </location>
</feature>
<dbReference type="AlphaFoldDB" id="A0A1S6YI58"/>
<name>A0A1S6YI58_9EUKA</name>
<evidence type="ECO:0000256" key="2">
    <source>
        <dbReference type="ARBA" id="ARBA00022676"/>
    </source>
</evidence>
<evidence type="ECO:0000259" key="9">
    <source>
        <dbReference type="Pfam" id="PF00535"/>
    </source>
</evidence>
<keyword evidence="7 8" id="KW-0472">Membrane</keyword>
<dbReference type="Pfam" id="PF00535">
    <property type="entry name" value="Glycos_transf_2"/>
    <property type="match status" value="1"/>
</dbReference>
<dbReference type="InterPro" id="IPR029044">
    <property type="entry name" value="Nucleotide-diphossugar_trans"/>
</dbReference>
<evidence type="ECO:0000313" key="10">
    <source>
        <dbReference type="EMBL" id="AQX44984.1"/>
    </source>
</evidence>
<keyword evidence="10" id="KW-0934">Plastid</keyword>
<dbReference type="EMBL" id="KY124271">
    <property type="protein sequence ID" value="AQX44984.1"/>
    <property type="molecule type" value="Genomic_DNA"/>
</dbReference>
<feature type="transmembrane region" description="Helical" evidence="8">
    <location>
        <begin position="404"/>
        <end position="423"/>
    </location>
</feature>
<dbReference type="FunFam" id="3.90.550.10:FF:000164">
    <property type="entry name" value="Beta-(1-3)-glucosyl transferase"/>
    <property type="match status" value="1"/>
</dbReference>
<feature type="transmembrane region" description="Helical" evidence="8">
    <location>
        <begin position="16"/>
        <end position="33"/>
    </location>
</feature>
<accession>A0A1S6YI58</accession>
<reference evidence="11 12" key="2">
    <citation type="submission" date="2019-06" db="EMBL/GenBank/DDBJ databases">
        <title>A hidden player of endosymbiotic evolution: DNA virus triggered massive gene transfer.</title>
        <authorList>
            <person name="Matsuo M."/>
            <person name="Katahata A."/>
            <person name="Tachikawa M."/>
            <person name="Minakuchi Y."/>
            <person name="Noguchi H."/>
            <person name="Toyoda A."/>
            <person name="Fujiyama A."/>
            <person name="Suzuki Y."/>
            <person name="Satoh S."/>
            <person name="Nakayama T."/>
            <person name="Kamikawa R."/>
            <person name="Nomura M."/>
            <person name="Inagaki Y."/>
            <person name="Ishida K."/>
            <person name="Obokata J."/>
        </authorList>
    </citation>
    <scope>NUCLEOTIDE SEQUENCE [LARGE SCALE GENOMIC DNA]</scope>
    <source>
        <strain evidence="11 12">MYN1</strain>
    </source>
</reference>
<keyword evidence="4 8" id="KW-0812">Transmembrane</keyword>
<reference evidence="10" key="1">
    <citation type="journal article" date="2017" name="Protist">
        <title>Diversity of the Photosynthetic Paulinella Species, with the Description of Paulinella micropora sp. nov. and the Chromatophore Genome Sequence for strain KR01.</title>
        <authorList>
            <person name="Lhee D."/>
            <person name="Yang E.C."/>
            <person name="Kim J.I."/>
            <person name="Nakayama T."/>
            <person name="Zuccarello G."/>
            <person name="Andersen R.A."/>
            <person name="Yoon H.S."/>
        </authorList>
    </citation>
    <scope>NUCLEOTIDE SEQUENCE</scope>
    <source>
        <strain evidence="10">FK01</strain>
    </source>
</reference>
<evidence type="ECO:0000256" key="5">
    <source>
        <dbReference type="ARBA" id="ARBA00022842"/>
    </source>
</evidence>
<gene>
    <name evidence="11" type="primary">MYN1_Chr_381</name>
    <name evidence="10" type="ORF">PFK_432</name>
    <name evidence="11" type="ORF">PMYN1_Chma389</name>
</gene>
<evidence type="ECO:0000256" key="8">
    <source>
        <dbReference type="SAM" id="Phobius"/>
    </source>
</evidence>
<sequence length="456" mass="51915">MTAIGTTTTYRRRSKATLFLLLCSCAGVFPHYLHGWRSFVPTMVLCAILVVYSIYSIVWQVYANSRTPRNNTHSESYEEIPPKIDIVVAARDEESVIIKLVNNLDQLYYPTDLLHFWIIDDGSEDHTPQLLMNLQKDFPKLKVIHRTRNSGGGKSGALNSVFDQLQGEWCMILDADAELQLDVLERLIHFAKSGGWSAVQLRKAIKNTSENLLTRAQSMEMVLDTVIQQRRLKMGGIVELRGNGQFFKRKAVELSGGFNEATVTDDLDLTFRFLLAKQPIGILWDPPVQEEGVLTLMALWRQRQRWAEGGLQRFLDYGEGLFSSRLTSFQKYDLTIYFIIQYALPVLSFFDLVTSITTNTLPVYWPISVVTLCLASIVIGNGCHQLNEGPPLPKLNMFNIGLETIYLAHWFFIIPWVTLRMALFPKHMIWAKTLHHGDEPTNNEYLVSTISKHVGA</sequence>
<dbReference type="InterPro" id="IPR050321">
    <property type="entry name" value="Glycosyltr_2/OpgH_subfam"/>
</dbReference>
<dbReference type="SUPFAM" id="SSF53448">
    <property type="entry name" value="Nucleotide-diphospho-sugar transferases"/>
    <property type="match status" value="1"/>
</dbReference>
<feature type="transmembrane region" description="Helical" evidence="8">
    <location>
        <begin position="363"/>
        <end position="383"/>
    </location>
</feature>
<evidence type="ECO:0000313" key="12">
    <source>
        <dbReference type="Proteomes" id="UP000503178"/>
    </source>
</evidence>
<dbReference type="GO" id="GO:0016758">
    <property type="term" value="F:hexosyltransferase activity"/>
    <property type="evidence" value="ECO:0007669"/>
    <property type="project" value="TreeGrafter"/>
</dbReference>
<evidence type="ECO:0000313" key="11">
    <source>
        <dbReference type="EMBL" id="BBL86198.1"/>
    </source>
</evidence>
<keyword evidence="3 10" id="KW-0808">Transferase</keyword>
<organism evidence="10">
    <name type="scientific">Paulinella micropora</name>
    <dbReference type="NCBI Taxonomy" id="1928728"/>
    <lineage>
        <taxon>Eukaryota</taxon>
        <taxon>Sar</taxon>
        <taxon>Rhizaria</taxon>
        <taxon>Cercozoa</taxon>
        <taxon>Imbricatea</taxon>
        <taxon>Silicofilosea</taxon>
        <taxon>Euglyphida</taxon>
        <taxon>Paulinellidae</taxon>
        <taxon>Paulinella</taxon>
    </lineage>
</organism>
<dbReference type="InterPro" id="IPR001173">
    <property type="entry name" value="Glyco_trans_2-like"/>
</dbReference>
<keyword evidence="6 8" id="KW-1133">Transmembrane helix</keyword>
<feature type="transmembrane region" description="Helical" evidence="8">
    <location>
        <begin position="334"/>
        <end position="357"/>
    </location>
</feature>
<evidence type="ECO:0000256" key="4">
    <source>
        <dbReference type="ARBA" id="ARBA00022692"/>
    </source>
</evidence>
<dbReference type="Gene3D" id="3.90.550.10">
    <property type="entry name" value="Spore Coat Polysaccharide Biosynthesis Protein SpsA, Chain A"/>
    <property type="match status" value="1"/>
</dbReference>
<evidence type="ECO:0000256" key="1">
    <source>
        <dbReference type="ARBA" id="ARBA00004141"/>
    </source>
</evidence>
<keyword evidence="5" id="KW-0460">Magnesium</keyword>
<evidence type="ECO:0000256" key="3">
    <source>
        <dbReference type="ARBA" id="ARBA00022679"/>
    </source>
</evidence>
<evidence type="ECO:0000256" key="7">
    <source>
        <dbReference type="ARBA" id="ARBA00023136"/>
    </source>
</evidence>
<dbReference type="PANTHER" id="PTHR43867:SF2">
    <property type="entry name" value="CELLULOSE SYNTHASE CATALYTIC SUBUNIT A [UDP-FORMING]"/>
    <property type="match status" value="1"/>
</dbReference>
<proteinExistence type="predicted"/>
<dbReference type="CDD" id="cd06423">
    <property type="entry name" value="CESA_like"/>
    <property type="match status" value="1"/>
</dbReference>
<dbReference type="Proteomes" id="UP000503178">
    <property type="component" value="Chromatophore Pltd"/>
</dbReference>
<comment type="subcellular location">
    <subcellularLocation>
        <location evidence="1">Membrane</location>
        <topology evidence="1">Multi-pass membrane protein</topology>
    </subcellularLocation>
</comment>
<keyword evidence="12" id="KW-1185">Reference proteome</keyword>
<geneLocation type="plastid" evidence="10"/>
<feature type="transmembrane region" description="Helical" evidence="8">
    <location>
        <begin position="39"/>
        <end position="62"/>
    </location>
</feature>